<dbReference type="OrthoDB" id="153074at2759"/>
<evidence type="ECO:0000256" key="3">
    <source>
        <dbReference type="ARBA" id="ARBA00011738"/>
    </source>
</evidence>
<accession>A0A9Q0YNC9</accession>
<reference evidence="9" key="1">
    <citation type="submission" date="2021-10" db="EMBL/GenBank/DDBJ databases">
        <title>Tropical sea cucumber genome reveals ecological adaptation and Cuvierian tubules defense mechanism.</title>
        <authorList>
            <person name="Chen T."/>
        </authorList>
    </citation>
    <scope>NUCLEOTIDE SEQUENCE</scope>
    <source>
        <strain evidence="9">Nanhai2018</strain>
        <tissue evidence="9">Muscle</tissue>
    </source>
</reference>
<dbReference type="Proteomes" id="UP001152320">
    <property type="component" value="Chromosome 17"/>
</dbReference>
<evidence type="ECO:0000256" key="7">
    <source>
        <dbReference type="ARBA" id="ARBA00022857"/>
    </source>
</evidence>
<keyword evidence="8" id="KW-0560">Oxidoreductase</keyword>
<keyword evidence="10" id="KW-1185">Reference proteome</keyword>
<dbReference type="EMBL" id="JAIZAY010000017">
    <property type="protein sequence ID" value="KAJ8025663.1"/>
    <property type="molecule type" value="Genomic_DNA"/>
</dbReference>
<dbReference type="PRINTS" id="PR00081">
    <property type="entry name" value="GDHRDH"/>
</dbReference>
<dbReference type="PANTHER" id="PTHR44085:SF2">
    <property type="entry name" value="SEPIAPTERIN REDUCTASE"/>
    <property type="match status" value="1"/>
</dbReference>
<proteinExistence type="inferred from homology"/>
<organism evidence="9 10">
    <name type="scientific">Holothuria leucospilota</name>
    <name type="common">Black long sea cucumber</name>
    <name type="synonym">Mertensiothuria leucospilota</name>
    <dbReference type="NCBI Taxonomy" id="206669"/>
    <lineage>
        <taxon>Eukaryota</taxon>
        <taxon>Metazoa</taxon>
        <taxon>Echinodermata</taxon>
        <taxon>Eleutherozoa</taxon>
        <taxon>Echinozoa</taxon>
        <taxon>Holothuroidea</taxon>
        <taxon>Aspidochirotacea</taxon>
        <taxon>Aspidochirotida</taxon>
        <taxon>Holothuriidae</taxon>
        <taxon>Holothuria</taxon>
    </lineage>
</organism>
<comment type="similarity">
    <text evidence="2">Belongs to the sepiapterin reductase family.</text>
</comment>
<name>A0A9Q0YNC9_HOLLE</name>
<dbReference type="InterPro" id="IPR006393">
    <property type="entry name" value="Sepiapterin_red"/>
</dbReference>
<dbReference type="PANTHER" id="PTHR44085">
    <property type="entry name" value="SEPIAPTERIN REDUCTASE"/>
    <property type="match status" value="1"/>
</dbReference>
<dbReference type="InterPro" id="IPR051721">
    <property type="entry name" value="Biopterin_syn/organic_redct"/>
</dbReference>
<dbReference type="InterPro" id="IPR002347">
    <property type="entry name" value="SDR_fam"/>
</dbReference>
<dbReference type="Gene3D" id="3.40.50.720">
    <property type="entry name" value="NAD(P)-binding Rossmann-like Domain"/>
    <property type="match status" value="1"/>
</dbReference>
<dbReference type="GO" id="GO:0005737">
    <property type="term" value="C:cytoplasm"/>
    <property type="evidence" value="ECO:0007669"/>
    <property type="project" value="UniProtKB-SubCell"/>
</dbReference>
<comment type="subunit">
    <text evidence="3">Homodimer.</text>
</comment>
<evidence type="ECO:0000256" key="6">
    <source>
        <dbReference type="ARBA" id="ARBA00022490"/>
    </source>
</evidence>
<comment type="subcellular location">
    <subcellularLocation>
        <location evidence="1">Cytoplasm</location>
    </subcellularLocation>
</comment>
<dbReference type="FunFam" id="3.40.50.720:FF:000259">
    <property type="entry name" value="Sepiapterin reductase"/>
    <property type="match status" value="1"/>
</dbReference>
<keyword evidence="6" id="KW-0963">Cytoplasm</keyword>
<evidence type="ECO:0000256" key="2">
    <source>
        <dbReference type="ARBA" id="ARBA00010483"/>
    </source>
</evidence>
<gene>
    <name evidence="9" type="ORF">HOLleu_33284</name>
</gene>
<protein>
    <recommendedName>
        <fullName evidence="5">Sepiapterin reductase</fullName>
        <ecNumber evidence="4">1.1.1.153</ecNumber>
    </recommendedName>
</protein>
<evidence type="ECO:0000313" key="10">
    <source>
        <dbReference type="Proteomes" id="UP001152320"/>
    </source>
</evidence>
<dbReference type="AlphaFoldDB" id="A0A9Q0YNC9"/>
<sequence>MASETKTFYGVSTVAIVTGASKGIGRAIAIEFAKRFTEGLLLVLTGRSEKDLQETVSLIQADSSFSPSKTAIRSIYGDLANQSSLQLVFEGLFKDMDPAKYDHAVLVNNAGSLGDVSKYVRDFTLDDMEGLQDYFFLNVNCPLLLTSKFLSVFSSKNEKGPSKHTIVQITSLAGVQATKSLSMYCTGKAARDMLHKVVAAEEPHARVLNYAPGPVDTPMFHHIKDGSVDPDTASAMKKSVKIVLQPEKTASILCDFLGEDKYESGAHVDVFDIIGLPKMD</sequence>
<keyword evidence="7" id="KW-0521">NADP</keyword>
<comment type="caution">
    <text evidence="9">The sequence shown here is derived from an EMBL/GenBank/DDBJ whole genome shotgun (WGS) entry which is preliminary data.</text>
</comment>
<dbReference type="Pfam" id="PF00106">
    <property type="entry name" value="adh_short"/>
    <property type="match status" value="1"/>
</dbReference>
<evidence type="ECO:0000256" key="8">
    <source>
        <dbReference type="ARBA" id="ARBA00023002"/>
    </source>
</evidence>
<dbReference type="EC" id="1.1.1.153" evidence="4"/>
<dbReference type="SUPFAM" id="SSF51735">
    <property type="entry name" value="NAD(P)-binding Rossmann-fold domains"/>
    <property type="match status" value="1"/>
</dbReference>
<evidence type="ECO:0000256" key="4">
    <source>
        <dbReference type="ARBA" id="ARBA00013075"/>
    </source>
</evidence>
<dbReference type="GO" id="GO:0004757">
    <property type="term" value="F:sepiapterin reductase (NADP+) activity"/>
    <property type="evidence" value="ECO:0007669"/>
    <property type="project" value="UniProtKB-EC"/>
</dbReference>
<evidence type="ECO:0000256" key="1">
    <source>
        <dbReference type="ARBA" id="ARBA00004496"/>
    </source>
</evidence>
<dbReference type="NCBIfam" id="TIGR01500">
    <property type="entry name" value="sepiapter_red"/>
    <property type="match status" value="1"/>
</dbReference>
<evidence type="ECO:0000256" key="5">
    <source>
        <dbReference type="ARBA" id="ARBA00019170"/>
    </source>
</evidence>
<dbReference type="InterPro" id="IPR036291">
    <property type="entry name" value="NAD(P)-bd_dom_sf"/>
</dbReference>
<evidence type="ECO:0000313" key="9">
    <source>
        <dbReference type="EMBL" id="KAJ8025663.1"/>
    </source>
</evidence>
<dbReference type="GO" id="GO:0006729">
    <property type="term" value="P:tetrahydrobiopterin biosynthetic process"/>
    <property type="evidence" value="ECO:0007669"/>
    <property type="project" value="InterPro"/>
</dbReference>